<dbReference type="PANTHER" id="PTHR34614">
    <property type="match status" value="1"/>
</dbReference>
<dbReference type="InterPro" id="IPR002559">
    <property type="entry name" value="Transposase_11"/>
</dbReference>
<gene>
    <name evidence="2" type="ordered locus">MA_2942</name>
</gene>
<dbReference type="EnsemblBacteria" id="AAM06316">
    <property type="protein sequence ID" value="AAM06316"/>
    <property type="gene ID" value="MA_2942"/>
</dbReference>
<dbReference type="InParanoid" id="Q8TLT6"/>
<dbReference type="EMBL" id="AE010299">
    <property type="protein sequence ID" value="AAM06316.1"/>
    <property type="molecule type" value="Genomic_DNA"/>
</dbReference>
<feature type="domain" description="Transposase IS4-like" evidence="1">
    <location>
        <begin position="170"/>
        <end position="281"/>
    </location>
</feature>
<accession>Q8TLT6</accession>
<dbReference type="GO" id="GO:0003677">
    <property type="term" value="F:DNA binding"/>
    <property type="evidence" value="ECO:0007669"/>
    <property type="project" value="InterPro"/>
</dbReference>
<proteinExistence type="predicted"/>
<dbReference type="PANTHER" id="PTHR34614:SF2">
    <property type="entry name" value="TRANSPOSASE IS4-LIKE DOMAIN-CONTAINING PROTEIN"/>
    <property type="match status" value="1"/>
</dbReference>
<sequence>MLRIMKPFTRVKVIKGIEYLYEITPYYDPVEKKIRQKSKYLGKLVNDQPIKVRSQKKPLISIPEKVLSYGEYLPLLKIIGELKLDLLLSKSFSEKQAWSILTLAMNHIIKPLAYDHIEEWYEGTVLSKDHPELPLSSQSISNLLDSIGNSAVHIDFAKSLIKEVCTSNTLIYDITSISTYSQMISLLEYGYNRDNLDLPQINFSMIVDKEKGIPVMYDLYPGSISDVTTLKNTIKKLQEEGVHDYTLIMDKGFISTANIESLVSNDLSFIVPPSQTIKSVKEKTSEIHKTIYDPQNLNVYEGEPIFTMQVDINVGELNVKGYAYYDQKREHQERNSFFKGLHATLEMLEKVDLRRWMDLKMVFISLAKRYASYLTWKVKDNKFEIKVKKNAVSQRVNKMGKFILLYRGNLEWDECLSLYRSKDIVEKGFYFLKNYIEVPPANVKKNSTLKGHLFICFVSLIIRMKLMKEMKEAKLNKKFSVESLIVQLEKNKILLLSEGEQIVMERTKKQKEILDALGICA</sequence>
<dbReference type="STRING" id="188937.MA_2942"/>
<name>Q8TLT6_METAC</name>
<evidence type="ECO:0000313" key="3">
    <source>
        <dbReference type="Proteomes" id="UP000002487"/>
    </source>
</evidence>
<protein>
    <submittedName>
        <fullName evidence="2">Transposase</fullName>
    </submittedName>
</protein>
<dbReference type="KEGG" id="mac:MA_2942"/>
<dbReference type="Proteomes" id="UP000002487">
    <property type="component" value="Chromosome"/>
</dbReference>
<reference evidence="2 3" key="1">
    <citation type="journal article" date="2002" name="Genome Res.">
        <title>The genome of Methanosarcina acetivorans reveals extensive metabolic and physiological diversity.</title>
        <authorList>
            <person name="Galagan J.E."/>
            <person name="Nusbaum C."/>
            <person name="Roy A."/>
            <person name="Endrizzi M.G."/>
            <person name="Macdonald P."/>
            <person name="FitzHugh W."/>
            <person name="Calvo S."/>
            <person name="Engels R."/>
            <person name="Smirnov S."/>
            <person name="Atnoor D."/>
            <person name="Brown A."/>
            <person name="Allen N."/>
            <person name="Naylor J."/>
            <person name="Stange-Thomann N."/>
            <person name="DeArellano K."/>
            <person name="Johnson R."/>
            <person name="Linton L."/>
            <person name="McEwan P."/>
            <person name="McKernan K."/>
            <person name="Talamas J."/>
            <person name="Tirrell A."/>
            <person name="Ye W."/>
            <person name="Zimmer A."/>
            <person name="Barber R.D."/>
            <person name="Cann I."/>
            <person name="Graham D.E."/>
            <person name="Grahame D.A."/>
            <person name="Guss A."/>
            <person name="Hedderich R."/>
            <person name="Ingram-Smith C."/>
            <person name="Kuettner C.H."/>
            <person name="Krzycki J.A."/>
            <person name="Leigh J.A."/>
            <person name="Li W."/>
            <person name="Liu J."/>
            <person name="Mukhopadhyay B."/>
            <person name="Reeve J.N."/>
            <person name="Smith K."/>
            <person name="Springer T.A."/>
            <person name="Umayam L.A."/>
            <person name="White O."/>
            <person name="White R.H."/>
            <person name="de Macario E.C."/>
            <person name="Ferry J.G."/>
            <person name="Jarrell K.F."/>
            <person name="Jing H."/>
            <person name="Macario A.J.L."/>
            <person name="Paulsen I."/>
            <person name="Pritchett M."/>
            <person name="Sowers K.R."/>
            <person name="Swanson R.V."/>
            <person name="Zinder S.H."/>
            <person name="Lander E."/>
            <person name="Metcalf W.W."/>
            <person name="Birren B."/>
        </authorList>
    </citation>
    <scope>NUCLEOTIDE SEQUENCE [LARGE SCALE GENOMIC DNA]</scope>
    <source>
        <strain evidence="3">ATCC 35395 / DSM 2834 / JCM 12185 / C2A</strain>
    </source>
</reference>
<dbReference type="Pfam" id="PF01609">
    <property type="entry name" value="DDE_Tnp_1"/>
    <property type="match status" value="1"/>
</dbReference>
<dbReference type="NCBIfam" id="NF033559">
    <property type="entry name" value="transpos_IS1634"/>
    <property type="match status" value="1"/>
</dbReference>
<organism evidence="2 3">
    <name type="scientific">Methanosarcina acetivorans (strain ATCC 35395 / DSM 2834 / JCM 12185 / C2A)</name>
    <dbReference type="NCBI Taxonomy" id="188937"/>
    <lineage>
        <taxon>Archaea</taxon>
        <taxon>Methanobacteriati</taxon>
        <taxon>Methanobacteriota</taxon>
        <taxon>Stenosarchaea group</taxon>
        <taxon>Methanomicrobia</taxon>
        <taxon>Methanosarcinales</taxon>
        <taxon>Methanosarcinaceae</taxon>
        <taxon>Methanosarcina</taxon>
    </lineage>
</organism>
<dbReference type="InterPro" id="IPR047654">
    <property type="entry name" value="IS1634_transpos"/>
</dbReference>
<dbReference type="PhylomeDB" id="Q8TLT6"/>
<evidence type="ECO:0000313" key="2">
    <source>
        <dbReference type="EMBL" id="AAM06316.1"/>
    </source>
</evidence>
<dbReference type="GO" id="GO:0004803">
    <property type="term" value="F:transposase activity"/>
    <property type="evidence" value="ECO:0007669"/>
    <property type="project" value="InterPro"/>
</dbReference>
<dbReference type="HOGENOM" id="CLU_031289_3_1_2"/>
<keyword evidence="3" id="KW-1185">Reference proteome</keyword>
<dbReference type="AlphaFoldDB" id="Q8TLT6"/>
<evidence type="ECO:0000259" key="1">
    <source>
        <dbReference type="Pfam" id="PF01609"/>
    </source>
</evidence>
<dbReference type="GO" id="GO:0006313">
    <property type="term" value="P:DNA transposition"/>
    <property type="evidence" value="ECO:0007669"/>
    <property type="project" value="InterPro"/>
</dbReference>